<organism evidence="2 3">
    <name type="scientific">Paspalum notatum var. saurae</name>
    <dbReference type="NCBI Taxonomy" id="547442"/>
    <lineage>
        <taxon>Eukaryota</taxon>
        <taxon>Viridiplantae</taxon>
        <taxon>Streptophyta</taxon>
        <taxon>Embryophyta</taxon>
        <taxon>Tracheophyta</taxon>
        <taxon>Spermatophyta</taxon>
        <taxon>Magnoliopsida</taxon>
        <taxon>Liliopsida</taxon>
        <taxon>Poales</taxon>
        <taxon>Poaceae</taxon>
        <taxon>PACMAD clade</taxon>
        <taxon>Panicoideae</taxon>
        <taxon>Andropogonodae</taxon>
        <taxon>Paspaleae</taxon>
        <taxon>Paspalinae</taxon>
        <taxon>Paspalum</taxon>
    </lineage>
</organism>
<protein>
    <submittedName>
        <fullName evidence="2">Uncharacterized protein</fullName>
    </submittedName>
</protein>
<proteinExistence type="predicted"/>
<evidence type="ECO:0000313" key="3">
    <source>
        <dbReference type="Proteomes" id="UP001341281"/>
    </source>
</evidence>
<name>A0AAQ3TQU4_PASNO</name>
<dbReference type="EMBL" id="CP144749">
    <property type="protein sequence ID" value="WVZ77644.1"/>
    <property type="molecule type" value="Genomic_DNA"/>
</dbReference>
<feature type="region of interest" description="Disordered" evidence="1">
    <location>
        <begin position="1"/>
        <end position="96"/>
    </location>
</feature>
<dbReference type="AlphaFoldDB" id="A0AAQ3TQU4"/>
<sequence length="121" mass="13872">MAGLAVRQNPPQHKTWREDPKRRLQEGERRYKRRRRPTQGSRSASRISPLHKGIDVENDASKEVRGTGRRPHHPPKGWARLSPTPPIPVHNGSCNKARTEGCMKKMLKPALKLKKPVKPKR</sequence>
<feature type="compositionally biased region" description="Basic and acidic residues" evidence="1">
    <location>
        <begin position="52"/>
        <end position="66"/>
    </location>
</feature>
<feature type="compositionally biased region" description="Basic and acidic residues" evidence="1">
    <location>
        <begin position="15"/>
        <end position="29"/>
    </location>
</feature>
<reference evidence="2 3" key="1">
    <citation type="submission" date="2024-02" db="EMBL/GenBank/DDBJ databases">
        <title>High-quality chromosome-scale genome assembly of Pensacola bahiagrass (Paspalum notatum Flugge var. saurae).</title>
        <authorList>
            <person name="Vega J.M."/>
            <person name="Podio M."/>
            <person name="Orjuela J."/>
            <person name="Siena L.A."/>
            <person name="Pessino S.C."/>
            <person name="Combes M.C."/>
            <person name="Mariac C."/>
            <person name="Albertini E."/>
            <person name="Pupilli F."/>
            <person name="Ortiz J.P.A."/>
            <person name="Leblanc O."/>
        </authorList>
    </citation>
    <scope>NUCLEOTIDE SEQUENCE [LARGE SCALE GENOMIC DNA]</scope>
    <source>
        <strain evidence="2">R1</strain>
        <tissue evidence="2">Leaf</tissue>
    </source>
</reference>
<accession>A0AAQ3TQU4</accession>
<dbReference type="Proteomes" id="UP001341281">
    <property type="component" value="Chromosome 05"/>
</dbReference>
<keyword evidence="3" id="KW-1185">Reference proteome</keyword>
<evidence type="ECO:0000256" key="1">
    <source>
        <dbReference type="SAM" id="MobiDB-lite"/>
    </source>
</evidence>
<evidence type="ECO:0000313" key="2">
    <source>
        <dbReference type="EMBL" id="WVZ77644.1"/>
    </source>
</evidence>
<gene>
    <name evidence="2" type="ORF">U9M48_025489</name>
</gene>